<evidence type="ECO:0000313" key="2">
    <source>
        <dbReference type="EMBL" id="SHI97140.1"/>
    </source>
</evidence>
<feature type="signal peptide" evidence="1">
    <location>
        <begin position="1"/>
        <end position="21"/>
    </location>
</feature>
<organism evidence="2 3">
    <name type="scientific">Wenxinia saemankumensis</name>
    <dbReference type="NCBI Taxonomy" id="1447782"/>
    <lineage>
        <taxon>Bacteria</taxon>
        <taxon>Pseudomonadati</taxon>
        <taxon>Pseudomonadota</taxon>
        <taxon>Alphaproteobacteria</taxon>
        <taxon>Rhodobacterales</taxon>
        <taxon>Roseobacteraceae</taxon>
        <taxon>Wenxinia</taxon>
    </lineage>
</organism>
<evidence type="ECO:0000313" key="3">
    <source>
        <dbReference type="Proteomes" id="UP000184292"/>
    </source>
</evidence>
<dbReference type="PROSITE" id="PS51257">
    <property type="entry name" value="PROKAR_LIPOPROTEIN"/>
    <property type="match status" value="1"/>
</dbReference>
<proteinExistence type="predicted"/>
<dbReference type="RefSeq" id="WP_073330464.1">
    <property type="nucleotide sequence ID" value="NZ_FQYO01000004.1"/>
</dbReference>
<protein>
    <recommendedName>
        <fullName evidence="4">Lipoprotein</fullName>
    </recommendedName>
</protein>
<dbReference type="OrthoDB" id="7865311at2"/>
<evidence type="ECO:0000256" key="1">
    <source>
        <dbReference type="SAM" id="SignalP"/>
    </source>
</evidence>
<dbReference type="EMBL" id="FQYO01000004">
    <property type="protein sequence ID" value="SHI97140.1"/>
    <property type="molecule type" value="Genomic_DNA"/>
</dbReference>
<dbReference type="AlphaFoldDB" id="A0A1M6FHG5"/>
<keyword evidence="3" id="KW-1185">Reference proteome</keyword>
<name>A0A1M6FHG5_9RHOB</name>
<reference evidence="2 3" key="1">
    <citation type="submission" date="2016-11" db="EMBL/GenBank/DDBJ databases">
        <authorList>
            <person name="Jaros S."/>
            <person name="Januszkiewicz K."/>
            <person name="Wedrychowicz H."/>
        </authorList>
    </citation>
    <scope>NUCLEOTIDE SEQUENCE [LARGE SCALE GENOMIC DNA]</scope>
    <source>
        <strain evidence="2 3">DSM 100565</strain>
    </source>
</reference>
<gene>
    <name evidence="2" type="ORF">SAMN05444417_2319</name>
</gene>
<accession>A0A1M6FHG5</accession>
<sequence length="183" mass="19063">MSATRLSLMLCAGLLAGCGAAPVIDLPETMALMPVAPGQSLPYGQLATACDTPEGQMGTRIDVSGQYALYDTDPGATGPRTQYVTGFNDGCARQFTAALAMFGDLEFHETMRYAQGGDYTRTDTAYETIKAQVCGVPSGQPCGGQLESLSQNTAFLTIYRAFGSSSSFGDVLLSAGEVVAADI</sequence>
<keyword evidence="1" id="KW-0732">Signal</keyword>
<dbReference type="Proteomes" id="UP000184292">
    <property type="component" value="Unassembled WGS sequence"/>
</dbReference>
<feature type="chain" id="PRO_5012861572" description="Lipoprotein" evidence="1">
    <location>
        <begin position="22"/>
        <end position="183"/>
    </location>
</feature>
<evidence type="ECO:0008006" key="4">
    <source>
        <dbReference type="Google" id="ProtNLM"/>
    </source>
</evidence>